<evidence type="ECO:0000313" key="2">
    <source>
        <dbReference type="EMBL" id="VFK32431.1"/>
    </source>
</evidence>
<dbReference type="InterPro" id="IPR009387">
    <property type="entry name" value="HigB-2"/>
</dbReference>
<name>A0A450WKE3_9GAMM</name>
<dbReference type="AlphaFoldDB" id="A0A450WKE3"/>
<accession>A0A450WKE3</accession>
<dbReference type="EMBL" id="CAADFM010000172">
    <property type="protein sequence ID" value="VFK17517.1"/>
    <property type="molecule type" value="Genomic_DNA"/>
</dbReference>
<dbReference type="PIRSF" id="PIRSF018634">
    <property type="entry name" value="UCP018634"/>
    <property type="match status" value="1"/>
</dbReference>
<sequence>MRIFKSKEFIRFARKENISDTKLCKAMRDAEDGRIDADYGGGVIKQRVARTNEGKSGGYRMVILYRQGNNAFFVHGFAKSDKGSLNKAEEHLYKAAARIILAFSDNELRQHVAKGVFKEAMCDDEQIQE</sequence>
<evidence type="ECO:0000313" key="1">
    <source>
        <dbReference type="EMBL" id="VFK17517.1"/>
    </source>
</evidence>
<evidence type="ECO:0008006" key="3">
    <source>
        <dbReference type="Google" id="ProtNLM"/>
    </source>
</evidence>
<proteinExistence type="predicted"/>
<organism evidence="1">
    <name type="scientific">Candidatus Kentrum sp. LPFa</name>
    <dbReference type="NCBI Taxonomy" id="2126335"/>
    <lineage>
        <taxon>Bacteria</taxon>
        <taxon>Pseudomonadati</taxon>
        <taxon>Pseudomonadota</taxon>
        <taxon>Gammaproteobacteria</taxon>
        <taxon>Candidatus Kentrum</taxon>
    </lineage>
</organism>
<reference evidence="1" key="1">
    <citation type="submission" date="2019-02" db="EMBL/GenBank/DDBJ databases">
        <authorList>
            <person name="Gruber-Vodicka R. H."/>
            <person name="Seah K. B. B."/>
        </authorList>
    </citation>
    <scope>NUCLEOTIDE SEQUENCE</scope>
    <source>
        <strain evidence="1">BECK_S312</strain>
        <strain evidence="2">BECK_S426</strain>
    </source>
</reference>
<dbReference type="EMBL" id="CAADFP010000166">
    <property type="protein sequence ID" value="VFK32431.1"/>
    <property type="molecule type" value="Genomic_DNA"/>
</dbReference>
<gene>
    <name evidence="1" type="ORF">BECKLPF1236A_GA0070988_101723</name>
    <name evidence="2" type="ORF">BECKLPF1236C_GA0070990_101668</name>
</gene>
<protein>
    <recommendedName>
        <fullName evidence="3">RelE toxin of RelE / RelB toxin-antitoxin system</fullName>
    </recommendedName>
</protein>
<dbReference type="Pfam" id="PF06296">
    <property type="entry name" value="RelE"/>
    <property type="match status" value="1"/>
</dbReference>